<evidence type="ECO:0000256" key="1">
    <source>
        <dbReference type="SAM" id="Coils"/>
    </source>
</evidence>
<evidence type="ECO:0000313" key="2">
    <source>
        <dbReference type="Proteomes" id="UP000095283"/>
    </source>
</evidence>
<protein>
    <submittedName>
        <fullName evidence="3">Uncharacterized protein</fullName>
    </submittedName>
</protein>
<dbReference type="WBParaSite" id="Hba_08801">
    <property type="protein sequence ID" value="Hba_08801"/>
    <property type="gene ID" value="Hba_08801"/>
</dbReference>
<feature type="coiled-coil region" evidence="1">
    <location>
        <begin position="14"/>
        <end position="74"/>
    </location>
</feature>
<accession>A0A1I7WUD4</accession>
<keyword evidence="2" id="KW-1185">Reference proteome</keyword>
<evidence type="ECO:0000313" key="3">
    <source>
        <dbReference type="WBParaSite" id="Hba_08801"/>
    </source>
</evidence>
<dbReference type="Proteomes" id="UP000095283">
    <property type="component" value="Unplaced"/>
</dbReference>
<reference evidence="3" key="1">
    <citation type="submission" date="2016-11" db="UniProtKB">
        <authorList>
            <consortium name="WormBaseParasite"/>
        </authorList>
    </citation>
    <scope>IDENTIFICATION</scope>
</reference>
<organism evidence="2 3">
    <name type="scientific">Heterorhabditis bacteriophora</name>
    <name type="common">Entomopathogenic nematode worm</name>
    <dbReference type="NCBI Taxonomy" id="37862"/>
    <lineage>
        <taxon>Eukaryota</taxon>
        <taxon>Metazoa</taxon>
        <taxon>Ecdysozoa</taxon>
        <taxon>Nematoda</taxon>
        <taxon>Chromadorea</taxon>
        <taxon>Rhabditida</taxon>
        <taxon>Rhabditina</taxon>
        <taxon>Rhabditomorpha</taxon>
        <taxon>Strongyloidea</taxon>
        <taxon>Heterorhabditidae</taxon>
        <taxon>Heterorhabditis</taxon>
    </lineage>
</organism>
<sequence length="186" mass="21380">MLGEEDEGNIQPSSSIAKKVLKEKEDEIARLTDNEKIFNLKLKEIKNEAFKAGIIELELEKDRLRREYDLIIEVWEHFPIFLYLIKLSVYGTSVATQTEMLAMATSLYPQIDVVSAGMMTSTFIVDTSQTSSEEASRITKAHYSVYFYPNKTILLTDFLKFLILFNSLMNENSLILSMSSTFDIHR</sequence>
<name>A0A1I7WUD4_HETBA</name>
<keyword evidence="1" id="KW-0175">Coiled coil</keyword>
<proteinExistence type="predicted"/>
<dbReference type="AlphaFoldDB" id="A0A1I7WUD4"/>